<dbReference type="Pfam" id="PF14441">
    <property type="entry name" value="OTT_1508_deam"/>
    <property type="match status" value="1"/>
</dbReference>
<dbReference type="AlphaFoldDB" id="A0AAD7CW93"/>
<gene>
    <name evidence="2" type="ORF">B0H17DRAFT_1089584</name>
</gene>
<evidence type="ECO:0000256" key="1">
    <source>
        <dbReference type="SAM" id="MobiDB-lite"/>
    </source>
</evidence>
<comment type="caution">
    <text evidence="2">The sequence shown here is derived from an EMBL/GenBank/DDBJ whole genome shotgun (WGS) entry which is preliminary data.</text>
</comment>
<feature type="region of interest" description="Disordered" evidence="1">
    <location>
        <begin position="401"/>
        <end position="446"/>
    </location>
</feature>
<dbReference type="InterPro" id="IPR027796">
    <property type="entry name" value="OTT_1508_deam-like"/>
</dbReference>
<dbReference type="EMBL" id="JARKIE010000208">
    <property type="protein sequence ID" value="KAJ7666530.1"/>
    <property type="molecule type" value="Genomic_DNA"/>
</dbReference>
<reference evidence="2" key="1">
    <citation type="submission" date="2023-03" db="EMBL/GenBank/DDBJ databases">
        <title>Massive genome expansion in bonnet fungi (Mycena s.s.) driven by repeated elements and novel gene families across ecological guilds.</title>
        <authorList>
            <consortium name="Lawrence Berkeley National Laboratory"/>
            <person name="Harder C.B."/>
            <person name="Miyauchi S."/>
            <person name="Viragh M."/>
            <person name="Kuo A."/>
            <person name="Thoen E."/>
            <person name="Andreopoulos B."/>
            <person name="Lu D."/>
            <person name="Skrede I."/>
            <person name="Drula E."/>
            <person name="Henrissat B."/>
            <person name="Morin E."/>
            <person name="Kohler A."/>
            <person name="Barry K."/>
            <person name="LaButti K."/>
            <person name="Morin E."/>
            <person name="Salamov A."/>
            <person name="Lipzen A."/>
            <person name="Mereny Z."/>
            <person name="Hegedus B."/>
            <person name="Baldrian P."/>
            <person name="Stursova M."/>
            <person name="Weitz H."/>
            <person name="Taylor A."/>
            <person name="Grigoriev I.V."/>
            <person name="Nagy L.G."/>
            <person name="Martin F."/>
            <person name="Kauserud H."/>
        </authorList>
    </citation>
    <scope>NUCLEOTIDE SEQUENCE</scope>
    <source>
        <strain evidence="2">CBHHK067</strain>
    </source>
</reference>
<evidence type="ECO:0000313" key="2">
    <source>
        <dbReference type="EMBL" id="KAJ7666530.1"/>
    </source>
</evidence>
<organism evidence="2 3">
    <name type="scientific">Mycena rosella</name>
    <name type="common">Pink bonnet</name>
    <name type="synonym">Agaricus rosellus</name>
    <dbReference type="NCBI Taxonomy" id="1033263"/>
    <lineage>
        <taxon>Eukaryota</taxon>
        <taxon>Fungi</taxon>
        <taxon>Dikarya</taxon>
        <taxon>Basidiomycota</taxon>
        <taxon>Agaricomycotina</taxon>
        <taxon>Agaricomycetes</taxon>
        <taxon>Agaricomycetidae</taxon>
        <taxon>Agaricales</taxon>
        <taxon>Marasmiineae</taxon>
        <taxon>Mycenaceae</taxon>
        <taxon>Mycena</taxon>
    </lineage>
</organism>
<keyword evidence="3" id="KW-1185">Reference proteome</keyword>
<feature type="compositionally biased region" description="Basic and acidic residues" evidence="1">
    <location>
        <begin position="425"/>
        <end position="439"/>
    </location>
</feature>
<dbReference type="Proteomes" id="UP001221757">
    <property type="component" value="Unassembled WGS sequence"/>
</dbReference>
<accession>A0AAD7CW93</accession>
<evidence type="ECO:0000313" key="3">
    <source>
        <dbReference type="Proteomes" id="UP001221757"/>
    </source>
</evidence>
<sequence length="446" mass="49218">MELAEVLHCLAQVHSEKVHPDPSARDARHREGLAGYFTSTHAVDKFCDVVQAFVAMCTSSTGPDNVALMIGLSSANIYFYVCQNGGPPAAQVSAHILNLWGILQKVCGIIILPKTKEQVTPPRTKTGTETTLITELSDAAHCFLARKAIYRARKKVFAITSLVKQQEKNIPEDSFERTILIALLSTAKAADLISRETANPTKAGKWRVFRNSIYELNLKKYIEKVLKVEAAAFTLSNFAVSYRSRYLANLNPVVRHTPLPPKGSVDLEIDKLQRCRPRMIESDDFLAKVIKGTPRSTTTCTSVTTKTHSECEFVARVLANGSTENSPGFHVIPYVASSKLHCLACDAWLEAFNEQAPEVPICYDGSHGELDSGWEPPTVVPPEVHEQIVNTMRDNLAQKLQAAKHQKESSASSTSSDPPVVEAVARPDEEMQNMLRDEGLPLFHRA</sequence>
<name>A0AAD7CW93_MYCRO</name>
<protein>
    <submittedName>
        <fullName evidence="2">Uncharacterized protein</fullName>
    </submittedName>
</protein>
<proteinExistence type="predicted"/>